<dbReference type="PANTHER" id="PTHR46847">
    <property type="entry name" value="D-ALLOSE-BINDING PERIPLASMIC PROTEIN-RELATED"/>
    <property type="match status" value="1"/>
</dbReference>
<sequence>MKQKIFRMFFPALLACFMLAGCKKSVGTPEDNAIVEEEPGEEEEDTGYVFGYSCIDMDNPYFDTLRRSLENTLGENEYRLISKNPGSDAQVQAAQLQELMDEGVDAVFLCPVDWEAVTPALEALQEAGIPVINIDTQVKEESLTKAYIGSDNRNAGYVCGEDLKKRCPGGGKILLLECPSINSINERITGFEQAIANAGFEVLDRADVNGEKEKAKEAMGEFLEKYPKIDAVMCGNDQVALGALEAVKESGRQGIRIYGVDGSPDVKQEIAKPDSPMTATGAQSPIRIGKAAAETGIAILDGEKFETTTYEDTFLIDKGNVEMYGTDGWQ</sequence>
<dbReference type="OrthoDB" id="9814427at2"/>
<dbReference type="InterPro" id="IPR028082">
    <property type="entry name" value="Peripla_BP_I"/>
</dbReference>
<gene>
    <name evidence="6" type="ORF">FMM80_20790</name>
</gene>
<feature type="chain" id="PRO_5040943041" evidence="4">
    <location>
        <begin position="21"/>
        <end position="330"/>
    </location>
</feature>
<dbReference type="RefSeq" id="WP_004079549.1">
    <property type="nucleotide sequence ID" value="NZ_VIRB01000128.1"/>
</dbReference>
<dbReference type="PANTHER" id="PTHR46847:SF2">
    <property type="entry name" value="ABC TRANSPORTER SUGAR-BINDING PROTEIN"/>
    <property type="match status" value="1"/>
</dbReference>
<feature type="domain" description="Periplasmic binding protein" evidence="5">
    <location>
        <begin position="50"/>
        <end position="304"/>
    </location>
</feature>
<comment type="subcellular location">
    <subcellularLocation>
        <location evidence="1">Cell envelope</location>
    </subcellularLocation>
</comment>
<protein>
    <submittedName>
        <fullName evidence="6">Sugar ABC transporter substrate-binding protein</fullName>
    </submittedName>
</protein>
<comment type="caution">
    <text evidence="6">The sequence shown here is derived from an EMBL/GenBank/DDBJ whole genome shotgun (WGS) entry which is preliminary data.</text>
</comment>
<accession>A0A9X5CFM7</accession>
<dbReference type="Gene3D" id="3.40.50.2300">
    <property type="match status" value="2"/>
</dbReference>
<name>A0A9X5CFM7_9FIRM</name>
<dbReference type="Proteomes" id="UP000474104">
    <property type="component" value="Unassembled WGS sequence"/>
</dbReference>
<evidence type="ECO:0000256" key="2">
    <source>
        <dbReference type="ARBA" id="ARBA00007639"/>
    </source>
</evidence>
<dbReference type="EMBL" id="VIRB01000128">
    <property type="protein sequence ID" value="NDO70956.1"/>
    <property type="molecule type" value="Genomic_DNA"/>
</dbReference>
<evidence type="ECO:0000256" key="1">
    <source>
        <dbReference type="ARBA" id="ARBA00004196"/>
    </source>
</evidence>
<evidence type="ECO:0000313" key="7">
    <source>
        <dbReference type="Proteomes" id="UP000474104"/>
    </source>
</evidence>
<comment type="similarity">
    <text evidence="2">Belongs to the bacterial solute-binding protein 2 family.</text>
</comment>
<evidence type="ECO:0000256" key="4">
    <source>
        <dbReference type="SAM" id="SignalP"/>
    </source>
</evidence>
<reference evidence="6 7" key="1">
    <citation type="submission" date="2019-07" db="EMBL/GenBank/DDBJ databases">
        <title>Draft genome sequences of 15 bacterial species constituting the stable defined intestinal microbiota of the GM15 gnotobiotic mouse model.</title>
        <authorList>
            <person name="Elie C."/>
            <person name="Mathieu A."/>
            <person name="Saliou A."/>
            <person name="Darnaud M."/>
            <person name="Leulier F."/>
            <person name="Tamellini A."/>
        </authorList>
    </citation>
    <scope>NUCLEOTIDE SEQUENCE [LARGE SCALE GENOMIC DNA]</scope>
    <source>
        <strain evidence="7">ASF 502</strain>
    </source>
</reference>
<dbReference type="GO" id="GO:0030313">
    <property type="term" value="C:cell envelope"/>
    <property type="evidence" value="ECO:0007669"/>
    <property type="project" value="UniProtKB-SubCell"/>
</dbReference>
<proteinExistence type="inferred from homology"/>
<dbReference type="GO" id="GO:0030246">
    <property type="term" value="F:carbohydrate binding"/>
    <property type="evidence" value="ECO:0007669"/>
    <property type="project" value="UniProtKB-ARBA"/>
</dbReference>
<dbReference type="SUPFAM" id="SSF53822">
    <property type="entry name" value="Periplasmic binding protein-like I"/>
    <property type="match status" value="1"/>
</dbReference>
<evidence type="ECO:0000313" key="6">
    <source>
        <dbReference type="EMBL" id="NDO70956.1"/>
    </source>
</evidence>
<dbReference type="PROSITE" id="PS51257">
    <property type="entry name" value="PROKAR_LIPOPROTEIN"/>
    <property type="match status" value="1"/>
</dbReference>
<keyword evidence="3 4" id="KW-0732">Signal</keyword>
<dbReference type="AlphaFoldDB" id="A0A9X5CFM7"/>
<feature type="signal peptide" evidence="4">
    <location>
        <begin position="1"/>
        <end position="20"/>
    </location>
</feature>
<organism evidence="6 7">
    <name type="scientific">Schaedlerella arabinosiphila</name>
    <dbReference type="NCBI Taxonomy" id="2044587"/>
    <lineage>
        <taxon>Bacteria</taxon>
        <taxon>Bacillati</taxon>
        <taxon>Bacillota</taxon>
        <taxon>Clostridia</taxon>
        <taxon>Lachnospirales</taxon>
        <taxon>Lachnospiraceae</taxon>
        <taxon>Schaedlerella</taxon>
    </lineage>
</organism>
<evidence type="ECO:0000259" key="5">
    <source>
        <dbReference type="Pfam" id="PF13407"/>
    </source>
</evidence>
<evidence type="ECO:0000256" key="3">
    <source>
        <dbReference type="ARBA" id="ARBA00022729"/>
    </source>
</evidence>
<dbReference type="CDD" id="cd19971">
    <property type="entry name" value="PBP1_ABC_sugar_binding-like"/>
    <property type="match status" value="1"/>
</dbReference>
<dbReference type="Pfam" id="PF13407">
    <property type="entry name" value="Peripla_BP_4"/>
    <property type="match status" value="1"/>
</dbReference>
<dbReference type="InterPro" id="IPR025997">
    <property type="entry name" value="SBP_2_dom"/>
</dbReference>